<dbReference type="Proteomes" id="UP001627154">
    <property type="component" value="Unassembled WGS sequence"/>
</dbReference>
<reference evidence="2 3" key="1">
    <citation type="journal article" date="2024" name="bioRxiv">
        <title>A reference genome for Trichogramma kaykai: A tiny desert-dwelling parasitoid wasp with competing sex-ratio distorters.</title>
        <authorList>
            <person name="Culotta J."/>
            <person name="Lindsey A.R."/>
        </authorList>
    </citation>
    <scope>NUCLEOTIDE SEQUENCE [LARGE SCALE GENOMIC DNA]</scope>
    <source>
        <strain evidence="2 3">KSX58</strain>
    </source>
</reference>
<evidence type="ECO:0000313" key="2">
    <source>
        <dbReference type="EMBL" id="KAL3401237.1"/>
    </source>
</evidence>
<evidence type="ECO:0000256" key="1">
    <source>
        <dbReference type="SAM" id="MobiDB-lite"/>
    </source>
</evidence>
<proteinExistence type="predicted"/>
<feature type="region of interest" description="Disordered" evidence="1">
    <location>
        <begin position="1"/>
        <end position="33"/>
    </location>
</feature>
<dbReference type="EMBL" id="JBJJXI010000048">
    <property type="protein sequence ID" value="KAL3401237.1"/>
    <property type="molecule type" value="Genomic_DNA"/>
</dbReference>
<evidence type="ECO:0000313" key="3">
    <source>
        <dbReference type="Proteomes" id="UP001627154"/>
    </source>
</evidence>
<protein>
    <submittedName>
        <fullName evidence="2">Uncharacterized protein</fullName>
    </submittedName>
</protein>
<name>A0ABD2X745_9HYME</name>
<gene>
    <name evidence="2" type="ORF">TKK_005544</name>
</gene>
<dbReference type="AlphaFoldDB" id="A0ABD2X745"/>
<comment type="caution">
    <text evidence="2">The sequence shown here is derived from an EMBL/GenBank/DDBJ whole genome shotgun (WGS) entry which is preliminary data.</text>
</comment>
<keyword evidence="3" id="KW-1185">Reference proteome</keyword>
<organism evidence="2 3">
    <name type="scientific">Trichogramma kaykai</name>
    <dbReference type="NCBI Taxonomy" id="54128"/>
    <lineage>
        <taxon>Eukaryota</taxon>
        <taxon>Metazoa</taxon>
        <taxon>Ecdysozoa</taxon>
        <taxon>Arthropoda</taxon>
        <taxon>Hexapoda</taxon>
        <taxon>Insecta</taxon>
        <taxon>Pterygota</taxon>
        <taxon>Neoptera</taxon>
        <taxon>Endopterygota</taxon>
        <taxon>Hymenoptera</taxon>
        <taxon>Apocrita</taxon>
        <taxon>Proctotrupomorpha</taxon>
        <taxon>Chalcidoidea</taxon>
        <taxon>Trichogrammatidae</taxon>
        <taxon>Trichogramma</taxon>
    </lineage>
</organism>
<sequence length="71" mass="8544">MRGDQKWPPAEVKKAMQENEEQIRSRNETKNRPLKIHKDYSNFFAQHSLRDTYPGYKAPPGTQFFEINYQR</sequence>
<accession>A0ABD2X745</accession>